<comment type="caution">
    <text evidence="11">The sequence shown here is derived from an EMBL/GenBank/DDBJ whole genome shotgun (WGS) entry which is preliminary data.</text>
</comment>
<keyword evidence="3" id="KW-1003">Cell membrane</keyword>
<protein>
    <recommendedName>
        <fullName evidence="10">ABC transmembrane type-1 domain-containing protein</fullName>
    </recommendedName>
</protein>
<dbReference type="AlphaFoldDB" id="A0A9W6LNU7"/>
<name>A0A9W6LNU7_9FUSO</name>
<feature type="transmembrane region" description="Helical" evidence="9">
    <location>
        <begin position="28"/>
        <end position="47"/>
    </location>
</feature>
<dbReference type="Pfam" id="PF00528">
    <property type="entry name" value="BPD_transp_1"/>
    <property type="match status" value="1"/>
</dbReference>
<accession>A0A9W6LNU7</accession>
<evidence type="ECO:0000256" key="8">
    <source>
        <dbReference type="ARBA" id="ARBA00023136"/>
    </source>
</evidence>
<evidence type="ECO:0000313" key="11">
    <source>
        <dbReference type="EMBL" id="GLI56973.1"/>
    </source>
</evidence>
<proteinExistence type="inferred from homology"/>
<feature type="domain" description="ABC transmembrane type-1" evidence="10">
    <location>
        <begin position="83"/>
        <end position="272"/>
    </location>
</feature>
<keyword evidence="12" id="KW-1185">Reference proteome</keyword>
<reference evidence="11" key="1">
    <citation type="submission" date="2022-12" db="EMBL/GenBank/DDBJ databases">
        <title>Reference genome sequencing for broad-spectrum identification of bacterial and archaeal isolates by mass spectrometry.</title>
        <authorList>
            <person name="Sekiguchi Y."/>
            <person name="Tourlousse D.M."/>
        </authorList>
    </citation>
    <scope>NUCLEOTIDE SEQUENCE</scope>
    <source>
        <strain evidence="11">10succ1</strain>
    </source>
</reference>
<evidence type="ECO:0000313" key="12">
    <source>
        <dbReference type="Proteomes" id="UP001144471"/>
    </source>
</evidence>
<dbReference type="RefSeq" id="WP_281836382.1">
    <property type="nucleotide sequence ID" value="NZ_BSDY01000011.1"/>
</dbReference>
<dbReference type="Proteomes" id="UP001144471">
    <property type="component" value="Unassembled WGS sequence"/>
</dbReference>
<evidence type="ECO:0000256" key="9">
    <source>
        <dbReference type="RuleBase" id="RU363032"/>
    </source>
</evidence>
<keyword evidence="7 9" id="KW-1133">Transmembrane helix</keyword>
<evidence type="ECO:0000256" key="4">
    <source>
        <dbReference type="ARBA" id="ARBA00022692"/>
    </source>
</evidence>
<keyword evidence="4 9" id="KW-0812">Transmembrane</keyword>
<dbReference type="PANTHER" id="PTHR43386">
    <property type="entry name" value="OLIGOPEPTIDE TRANSPORT SYSTEM PERMEASE PROTEIN APPC"/>
    <property type="match status" value="1"/>
</dbReference>
<dbReference type="GO" id="GO:0015031">
    <property type="term" value="P:protein transport"/>
    <property type="evidence" value="ECO:0007669"/>
    <property type="project" value="UniProtKB-KW"/>
</dbReference>
<dbReference type="GO" id="GO:0015833">
    <property type="term" value="P:peptide transport"/>
    <property type="evidence" value="ECO:0007669"/>
    <property type="project" value="UniProtKB-KW"/>
</dbReference>
<keyword evidence="8 9" id="KW-0472">Membrane</keyword>
<dbReference type="GO" id="GO:0055085">
    <property type="term" value="P:transmembrane transport"/>
    <property type="evidence" value="ECO:0007669"/>
    <property type="project" value="InterPro"/>
</dbReference>
<comment type="similarity">
    <text evidence="9">Belongs to the binding-protein-dependent transport system permease family.</text>
</comment>
<dbReference type="SUPFAM" id="SSF161098">
    <property type="entry name" value="MetI-like"/>
    <property type="match status" value="1"/>
</dbReference>
<feature type="transmembrane region" description="Helical" evidence="9">
    <location>
        <begin position="196"/>
        <end position="229"/>
    </location>
</feature>
<dbReference type="PROSITE" id="PS50928">
    <property type="entry name" value="ABC_TM1"/>
    <property type="match status" value="1"/>
</dbReference>
<evidence type="ECO:0000256" key="2">
    <source>
        <dbReference type="ARBA" id="ARBA00022448"/>
    </source>
</evidence>
<comment type="subcellular location">
    <subcellularLocation>
        <location evidence="1 9">Cell membrane</location>
        <topology evidence="1 9">Multi-pass membrane protein</topology>
    </subcellularLocation>
</comment>
<evidence type="ECO:0000256" key="3">
    <source>
        <dbReference type="ARBA" id="ARBA00022475"/>
    </source>
</evidence>
<dbReference type="InterPro" id="IPR035906">
    <property type="entry name" value="MetI-like_sf"/>
</dbReference>
<gene>
    <name evidence="11" type="ORF">PM10SUCC1_24870</name>
</gene>
<dbReference type="GO" id="GO:0005886">
    <property type="term" value="C:plasma membrane"/>
    <property type="evidence" value="ECO:0007669"/>
    <property type="project" value="UniProtKB-SubCell"/>
</dbReference>
<keyword evidence="2 9" id="KW-0813">Transport</keyword>
<dbReference type="PANTHER" id="PTHR43386:SF24">
    <property type="entry name" value="OLIGOPEPTIDE TRANSPORT SYSTEM PERMEASE PROTEIN AMID"/>
    <property type="match status" value="1"/>
</dbReference>
<dbReference type="Gene3D" id="1.10.3720.10">
    <property type="entry name" value="MetI-like"/>
    <property type="match status" value="1"/>
</dbReference>
<evidence type="ECO:0000256" key="7">
    <source>
        <dbReference type="ARBA" id="ARBA00022989"/>
    </source>
</evidence>
<feature type="transmembrane region" description="Helical" evidence="9">
    <location>
        <begin position="85"/>
        <end position="110"/>
    </location>
</feature>
<evidence type="ECO:0000256" key="1">
    <source>
        <dbReference type="ARBA" id="ARBA00004651"/>
    </source>
</evidence>
<keyword evidence="5" id="KW-0571">Peptide transport</keyword>
<organism evidence="11 12">
    <name type="scientific">Propionigenium maris DSM 9537</name>
    <dbReference type="NCBI Taxonomy" id="1123000"/>
    <lineage>
        <taxon>Bacteria</taxon>
        <taxon>Fusobacteriati</taxon>
        <taxon>Fusobacteriota</taxon>
        <taxon>Fusobacteriia</taxon>
        <taxon>Fusobacteriales</taxon>
        <taxon>Fusobacteriaceae</taxon>
        <taxon>Propionigenium</taxon>
    </lineage>
</organism>
<dbReference type="InterPro" id="IPR000515">
    <property type="entry name" value="MetI-like"/>
</dbReference>
<sequence length="289" mass="32090">MNHRNDFQKLIIEMEEERVEAAKGIPPLLWIILGIFLLWFVSILLPADLAQGNASMNHPPSREHLFGTDSLGRDLFFRIIKGFELTFLLGILGGGAEFLLGGIYGTLAGLSGRRVDNLLMRILDVFSSIPYLLLVTLMILAARSSFSGIILAITLTGWMPTARIIRGEVMSLREENYVKASLLMGGGRFFIIKAHILPNIIGILLTSVVINIPKYIFAEAFLSFLGLGFSYPKISWGMILASGQENLYFYPYQVIIPALILVATLLGLTVIGEQLKKRVAGTHWRGYYG</sequence>
<dbReference type="InterPro" id="IPR050366">
    <property type="entry name" value="BP-dependent_transpt_permease"/>
</dbReference>
<feature type="transmembrane region" description="Helical" evidence="9">
    <location>
        <begin position="249"/>
        <end position="271"/>
    </location>
</feature>
<keyword evidence="6" id="KW-0653">Protein transport</keyword>
<dbReference type="CDD" id="cd06261">
    <property type="entry name" value="TM_PBP2"/>
    <property type="match status" value="1"/>
</dbReference>
<dbReference type="EMBL" id="BSDY01000011">
    <property type="protein sequence ID" value="GLI56973.1"/>
    <property type="molecule type" value="Genomic_DNA"/>
</dbReference>
<evidence type="ECO:0000256" key="5">
    <source>
        <dbReference type="ARBA" id="ARBA00022856"/>
    </source>
</evidence>
<evidence type="ECO:0000259" key="10">
    <source>
        <dbReference type="PROSITE" id="PS50928"/>
    </source>
</evidence>
<evidence type="ECO:0000256" key="6">
    <source>
        <dbReference type="ARBA" id="ARBA00022927"/>
    </source>
</evidence>